<keyword evidence="4" id="KW-0274">FAD</keyword>
<comment type="caution">
    <text evidence="7">The sequence shown here is derived from an EMBL/GenBank/DDBJ whole genome shotgun (WGS) entry which is preliminary data.</text>
</comment>
<comment type="similarity">
    <text evidence="2">Belongs to the oxygen-dependent FAD-linked oxidoreductase family.</text>
</comment>
<keyword evidence="8" id="KW-1185">Reference proteome</keyword>
<dbReference type="InterPro" id="IPR012951">
    <property type="entry name" value="BBE"/>
</dbReference>
<evidence type="ECO:0000313" key="7">
    <source>
        <dbReference type="EMBL" id="GHI52054.1"/>
    </source>
</evidence>
<evidence type="ECO:0000256" key="4">
    <source>
        <dbReference type="ARBA" id="ARBA00022827"/>
    </source>
</evidence>
<dbReference type="Proteomes" id="UP000646738">
    <property type="component" value="Unassembled WGS sequence"/>
</dbReference>
<dbReference type="InterPro" id="IPR036318">
    <property type="entry name" value="FAD-bd_PCMH-like_sf"/>
</dbReference>
<evidence type="ECO:0000313" key="8">
    <source>
        <dbReference type="Proteomes" id="UP000646738"/>
    </source>
</evidence>
<dbReference type="InterPro" id="IPR016169">
    <property type="entry name" value="FAD-bd_PCMH_sub2"/>
</dbReference>
<dbReference type="EMBL" id="BNEA01000007">
    <property type="protein sequence ID" value="GHI52054.1"/>
    <property type="molecule type" value="Genomic_DNA"/>
</dbReference>
<dbReference type="Gene3D" id="3.30.465.10">
    <property type="match status" value="1"/>
</dbReference>
<dbReference type="PROSITE" id="PS51387">
    <property type="entry name" value="FAD_PCMH"/>
    <property type="match status" value="1"/>
</dbReference>
<evidence type="ECO:0000256" key="2">
    <source>
        <dbReference type="ARBA" id="ARBA00005466"/>
    </source>
</evidence>
<feature type="domain" description="FAD-binding PCMH-type" evidence="6">
    <location>
        <begin position="71"/>
        <end position="251"/>
    </location>
</feature>
<evidence type="ECO:0000256" key="3">
    <source>
        <dbReference type="ARBA" id="ARBA00022630"/>
    </source>
</evidence>
<gene>
    <name evidence="7" type="ORF">Srubr_19000</name>
</gene>
<evidence type="ECO:0000256" key="5">
    <source>
        <dbReference type="ARBA" id="ARBA00023002"/>
    </source>
</evidence>
<accession>A0ABQ3R889</accession>
<dbReference type="InterPro" id="IPR006094">
    <property type="entry name" value="Oxid_FAD_bind_N"/>
</dbReference>
<dbReference type="PANTHER" id="PTHR42973:SF39">
    <property type="entry name" value="FAD-BINDING PCMH-TYPE DOMAIN-CONTAINING PROTEIN"/>
    <property type="match status" value="1"/>
</dbReference>
<dbReference type="Gene3D" id="3.40.462.20">
    <property type="match status" value="1"/>
</dbReference>
<name>A0ABQ3R889_STRRR</name>
<reference evidence="8" key="1">
    <citation type="submission" date="2023-07" db="EMBL/GenBank/DDBJ databases">
        <title>Whole genome shotgun sequence of Streptomyces achromogenes subsp. rubradiris NBRC 14000.</title>
        <authorList>
            <person name="Komaki H."/>
            <person name="Tamura T."/>
        </authorList>
    </citation>
    <scope>NUCLEOTIDE SEQUENCE [LARGE SCALE GENOMIC DNA]</scope>
    <source>
        <strain evidence="8">NBRC 14000</strain>
    </source>
</reference>
<dbReference type="InterPro" id="IPR050416">
    <property type="entry name" value="FAD-linked_Oxidoreductase"/>
</dbReference>
<keyword evidence="3" id="KW-0285">Flavoprotein</keyword>
<proteinExistence type="inferred from homology"/>
<dbReference type="InterPro" id="IPR016166">
    <property type="entry name" value="FAD-bd_PCMH"/>
</dbReference>
<evidence type="ECO:0000256" key="1">
    <source>
        <dbReference type="ARBA" id="ARBA00001974"/>
    </source>
</evidence>
<dbReference type="InterPro" id="IPR006311">
    <property type="entry name" value="TAT_signal"/>
</dbReference>
<sequence>MQMSALTRRGFLGAGAGGTVAALTTVGPAYAGAPDTAGETGRAAGAPPAVTVTPDDFRYGDLTARGYNGRFVGKPDSVRIVHTTEQVTAAVAEAVRDGARIAVRSGGHCLDGLVDDGQVRMLLDVSEMDAVYFDEERQAFAVEAGAQLGHVYRTLYLDWGVTIPGGTCPTVGVGGHVQGGGYGALCRQYGAVVDHLYGVEVVVVDGAGEARAVIATSDADDPHRDLWWAHTGGGGGNFGVVTKYWFRTPGVTGNPGDLLPRPPGALLKASVSWKWSDLTEEAFTRIVRNHGQWHTDNDGDGGPYASLNSVLLLHNAALGTVGLNVQVDGTLANAADLVDDYIGAVTVGVDVAHTRTRATGPWLKETLKNPYETGAYDRSKSKGAYLRRGYSEDQIAALYRRLSDPGYDGHASVLLYTYGGRANVPAPADTAMPQRDSVLKANFITYWADPADDARHVDWMRGLYKETYAATGGVPVIDGDSDGSYINYPDTDLKDPEWNASGIPWQTLYYKDNYPRLQRIKGEWDPGNVFRHALSITC</sequence>
<dbReference type="Pfam" id="PF01565">
    <property type="entry name" value="FAD_binding_4"/>
    <property type="match status" value="1"/>
</dbReference>
<protein>
    <submittedName>
        <fullName evidence="7">FAD-linked oxidase</fullName>
    </submittedName>
</protein>
<evidence type="ECO:0000259" key="6">
    <source>
        <dbReference type="PROSITE" id="PS51387"/>
    </source>
</evidence>
<keyword evidence="5" id="KW-0560">Oxidoreductase</keyword>
<dbReference type="PANTHER" id="PTHR42973">
    <property type="entry name" value="BINDING OXIDOREDUCTASE, PUTATIVE (AFU_ORTHOLOGUE AFUA_1G17690)-RELATED"/>
    <property type="match status" value="1"/>
</dbReference>
<dbReference type="PROSITE" id="PS51318">
    <property type="entry name" value="TAT"/>
    <property type="match status" value="1"/>
</dbReference>
<organism evidence="7 8">
    <name type="scientific">Streptomyces rubradiris</name>
    <name type="common">Streptomyces achromogenes subsp. rubradiris</name>
    <dbReference type="NCBI Taxonomy" id="285531"/>
    <lineage>
        <taxon>Bacteria</taxon>
        <taxon>Bacillati</taxon>
        <taxon>Actinomycetota</taxon>
        <taxon>Actinomycetes</taxon>
        <taxon>Kitasatosporales</taxon>
        <taxon>Streptomycetaceae</taxon>
        <taxon>Streptomyces</taxon>
    </lineage>
</organism>
<dbReference type="Pfam" id="PF08031">
    <property type="entry name" value="BBE"/>
    <property type="match status" value="1"/>
</dbReference>
<dbReference type="SUPFAM" id="SSF56176">
    <property type="entry name" value="FAD-binding/transporter-associated domain-like"/>
    <property type="match status" value="1"/>
</dbReference>
<comment type="cofactor">
    <cofactor evidence="1">
        <name>FAD</name>
        <dbReference type="ChEBI" id="CHEBI:57692"/>
    </cofactor>
</comment>